<dbReference type="Gene3D" id="3.40.50.10490">
    <property type="entry name" value="Glucose-6-phosphate isomerase like protein, domain 1"/>
    <property type="match status" value="1"/>
</dbReference>
<evidence type="ECO:0000313" key="1">
    <source>
        <dbReference type="EMBL" id="GAG26376.1"/>
    </source>
</evidence>
<reference evidence="1" key="1">
    <citation type="journal article" date="2014" name="Front. Microbiol.">
        <title>High frequency of phylogenetically diverse reductive dehalogenase-homologous genes in deep subseafloor sedimentary metagenomes.</title>
        <authorList>
            <person name="Kawai M."/>
            <person name="Futagami T."/>
            <person name="Toyoda A."/>
            <person name="Takaki Y."/>
            <person name="Nishi S."/>
            <person name="Hori S."/>
            <person name="Arai W."/>
            <person name="Tsubouchi T."/>
            <person name="Morono Y."/>
            <person name="Uchiyama I."/>
            <person name="Ito T."/>
            <person name="Fujiyama A."/>
            <person name="Inagaki F."/>
            <person name="Takami H."/>
        </authorList>
    </citation>
    <scope>NUCLEOTIDE SEQUENCE</scope>
    <source>
        <strain evidence="1">Expedition CK06-06</strain>
    </source>
</reference>
<organism evidence="1">
    <name type="scientific">marine sediment metagenome</name>
    <dbReference type="NCBI Taxonomy" id="412755"/>
    <lineage>
        <taxon>unclassified sequences</taxon>
        <taxon>metagenomes</taxon>
        <taxon>ecological metagenomes</taxon>
    </lineage>
</organism>
<dbReference type="GO" id="GO:0004360">
    <property type="term" value="F:glutamine-fructose-6-phosphate transaminase (isomerizing) activity"/>
    <property type="evidence" value="ECO:0007669"/>
    <property type="project" value="TreeGrafter"/>
</dbReference>
<dbReference type="GO" id="GO:0006487">
    <property type="term" value="P:protein N-linked glycosylation"/>
    <property type="evidence" value="ECO:0007669"/>
    <property type="project" value="TreeGrafter"/>
</dbReference>
<feature type="non-terminal residue" evidence="1">
    <location>
        <position position="256"/>
    </location>
</feature>
<dbReference type="PANTHER" id="PTHR10937">
    <property type="entry name" value="GLUCOSAMINE--FRUCTOSE-6-PHOSPHATE AMINOTRANSFERASE, ISOMERIZING"/>
    <property type="match status" value="1"/>
</dbReference>
<dbReference type="AlphaFoldDB" id="X0XN33"/>
<dbReference type="GO" id="GO:0097367">
    <property type="term" value="F:carbohydrate derivative binding"/>
    <property type="evidence" value="ECO:0007669"/>
    <property type="project" value="InterPro"/>
</dbReference>
<dbReference type="InterPro" id="IPR046348">
    <property type="entry name" value="SIS_dom_sf"/>
</dbReference>
<comment type="caution">
    <text evidence="1">The sequence shown here is derived from an EMBL/GenBank/DDBJ whole genome shotgun (WGS) entry which is preliminary data.</text>
</comment>
<dbReference type="PANTHER" id="PTHR10937:SF0">
    <property type="entry name" value="GLUTAMINE--FRUCTOSE-6-PHOSPHATE TRANSAMINASE (ISOMERIZING)"/>
    <property type="match status" value="1"/>
</dbReference>
<gene>
    <name evidence="1" type="ORF">S01H1_57445</name>
</gene>
<dbReference type="GO" id="GO:0006047">
    <property type="term" value="P:UDP-N-acetylglucosamine metabolic process"/>
    <property type="evidence" value="ECO:0007669"/>
    <property type="project" value="TreeGrafter"/>
</dbReference>
<accession>X0XN33</accession>
<feature type="non-terminal residue" evidence="1">
    <location>
        <position position="1"/>
    </location>
</feature>
<proteinExistence type="predicted"/>
<protein>
    <submittedName>
        <fullName evidence="1">Uncharacterized protein</fullName>
    </submittedName>
</protein>
<dbReference type="GO" id="GO:0006002">
    <property type="term" value="P:fructose 6-phosphate metabolic process"/>
    <property type="evidence" value="ECO:0007669"/>
    <property type="project" value="TreeGrafter"/>
</dbReference>
<sequence>RRDDAFVNAETRRLLALPSHMRKVLAMGATIKQSAQRLAVTKTYWAAVGSGPNKAAADEIRIKLSELCYKTISSDYVEDKKHIDLSSEPLIIVCAAGSRKTVIGDIIKDTAIFKAHKATPVVIANEDEDRFAPYAADVFQVPTVQEHLAPILNTLVGHIWGYYAALAIHSGSRFLYRFHEDLQNTIDGYAKDGLDIYEIILEKPFQEKVAHFDNEFRRKKVDKQFPAEIGFDASSDLTLLLKYLSGRLPVSDFELD</sequence>
<dbReference type="SUPFAM" id="SSF53697">
    <property type="entry name" value="SIS domain"/>
    <property type="match status" value="1"/>
</dbReference>
<name>X0XN33_9ZZZZ</name>
<dbReference type="EMBL" id="BARS01037462">
    <property type="protein sequence ID" value="GAG26376.1"/>
    <property type="molecule type" value="Genomic_DNA"/>
</dbReference>